<dbReference type="InterPro" id="IPR011041">
    <property type="entry name" value="Quinoprot_gluc/sorb_DH_b-prop"/>
</dbReference>
<dbReference type="GO" id="GO:0046872">
    <property type="term" value="F:metal ion binding"/>
    <property type="evidence" value="ECO:0007669"/>
    <property type="project" value="UniProtKB-KW"/>
</dbReference>
<keyword evidence="3 4" id="KW-0408">Iron</keyword>
<name>A0A1G9FSF3_9RHOB</name>
<feature type="signal peptide" evidence="5">
    <location>
        <begin position="1"/>
        <end position="19"/>
    </location>
</feature>
<dbReference type="InterPro" id="IPR009056">
    <property type="entry name" value="Cyt_c-like_dom"/>
</dbReference>
<reference evidence="7 8" key="1">
    <citation type="submission" date="2016-10" db="EMBL/GenBank/DDBJ databases">
        <authorList>
            <person name="de Groot N.N."/>
        </authorList>
    </citation>
    <scope>NUCLEOTIDE SEQUENCE [LARGE SCALE GENOMIC DNA]</scope>
    <source>
        <strain evidence="7 8">DSM 25294</strain>
    </source>
</reference>
<evidence type="ECO:0000256" key="5">
    <source>
        <dbReference type="SAM" id="SignalP"/>
    </source>
</evidence>
<dbReference type="Proteomes" id="UP000199382">
    <property type="component" value="Unassembled WGS sequence"/>
</dbReference>
<dbReference type="PROSITE" id="PS51007">
    <property type="entry name" value="CYTC"/>
    <property type="match status" value="1"/>
</dbReference>
<dbReference type="GO" id="GO:0009055">
    <property type="term" value="F:electron transfer activity"/>
    <property type="evidence" value="ECO:0007669"/>
    <property type="project" value="InterPro"/>
</dbReference>
<proteinExistence type="predicted"/>
<dbReference type="SUPFAM" id="SSF46626">
    <property type="entry name" value="Cytochrome c"/>
    <property type="match status" value="1"/>
</dbReference>
<dbReference type="InterPro" id="IPR012938">
    <property type="entry name" value="Glc/Sorbosone_DH"/>
</dbReference>
<dbReference type="STRING" id="571298.SAMN04488026_10593"/>
<dbReference type="GO" id="GO:0020037">
    <property type="term" value="F:heme binding"/>
    <property type="evidence" value="ECO:0007669"/>
    <property type="project" value="InterPro"/>
</dbReference>
<dbReference type="Gene3D" id="2.120.10.30">
    <property type="entry name" value="TolB, C-terminal domain"/>
    <property type="match status" value="1"/>
</dbReference>
<accession>A0A1G9FSF3</accession>
<feature type="domain" description="Cytochrome c" evidence="6">
    <location>
        <begin position="431"/>
        <end position="538"/>
    </location>
</feature>
<evidence type="ECO:0000256" key="3">
    <source>
        <dbReference type="ARBA" id="ARBA00023004"/>
    </source>
</evidence>
<sequence length="538" mass="58191">MKYLKVVLILLVVSGTAFAFGMYSTIKKNAVFDGIVTLGRSVKATVSGSSSGTQDIVLLDFADRSLLDTNRLPFNQKEVRVKIENGRQQQMVAVVKASDTTAIVVSEKGLLFTLTPGACETPDCMKPAGRLVRADGTALDDIYDMLVVPGATGNDYYVSFGQENRAQNTKAFYLSRIQIADTPDPQSTLGVEDVVFESTSFSLENGHADVSGGGALAYDANANRIIMTIGDFGLNGYANRFIGDVPPAQDPENDLGKIHAIDLATGTSEVISIGHRNPQGLTITRKGEIVSTEHGPKGGDEVNIVVAGKNYGWPQTSFGTMYEQYTFPDKPLDASVPHGGYQPPLTAFVPSIGISALLEVQGLHKAWDGDLLIGSLKAQSLYRIRRWDAGHYMEPIHFGDRIRDLEIVDGILLIASDAGKVYMLKPLDDVDMLRTGIGLVNNKNALSECGQCHNLSGARSTEFAPHLVNVFSRPIASLTDFNNYSDGLKGRAEELWTEDNLRAFLADPQSFAPDSGMPTPRLSASDTEEIIALLPLLR</sequence>
<keyword evidence="2 4" id="KW-0479">Metal-binding</keyword>
<protein>
    <submittedName>
        <fullName evidence="7">Glucose / Sorbosone dehydrogenase</fullName>
    </submittedName>
</protein>
<dbReference type="EMBL" id="FNEK01000059">
    <property type="protein sequence ID" value="SDK91043.1"/>
    <property type="molecule type" value="Genomic_DNA"/>
</dbReference>
<evidence type="ECO:0000313" key="8">
    <source>
        <dbReference type="Proteomes" id="UP000199382"/>
    </source>
</evidence>
<keyword evidence="5" id="KW-0732">Signal</keyword>
<keyword evidence="8" id="KW-1185">Reference proteome</keyword>
<evidence type="ECO:0000256" key="4">
    <source>
        <dbReference type="PROSITE-ProRule" id="PRU00433"/>
    </source>
</evidence>
<evidence type="ECO:0000259" key="6">
    <source>
        <dbReference type="PROSITE" id="PS51007"/>
    </source>
</evidence>
<dbReference type="Pfam" id="PF07995">
    <property type="entry name" value="GSDH"/>
    <property type="match status" value="1"/>
</dbReference>
<dbReference type="RefSeq" id="WP_093161823.1">
    <property type="nucleotide sequence ID" value="NZ_FNEK01000059.1"/>
</dbReference>
<evidence type="ECO:0000256" key="1">
    <source>
        <dbReference type="ARBA" id="ARBA00022617"/>
    </source>
</evidence>
<feature type="chain" id="PRO_5011707347" evidence="5">
    <location>
        <begin position="20"/>
        <end position="538"/>
    </location>
</feature>
<evidence type="ECO:0000256" key="2">
    <source>
        <dbReference type="ARBA" id="ARBA00022723"/>
    </source>
</evidence>
<evidence type="ECO:0000313" key="7">
    <source>
        <dbReference type="EMBL" id="SDK91043.1"/>
    </source>
</evidence>
<dbReference type="InterPro" id="IPR036909">
    <property type="entry name" value="Cyt_c-like_dom_sf"/>
</dbReference>
<organism evidence="7 8">
    <name type="scientific">Aliiruegeria lutimaris</name>
    <dbReference type="NCBI Taxonomy" id="571298"/>
    <lineage>
        <taxon>Bacteria</taxon>
        <taxon>Pseudomonadati</taxon>
        <taxon>Pseudomonadota</taxon>
        <taxon>Alphaproteobacteria</taxon>
        <taxon>Rhodobacterales</taxon>
        <taxon>Roseobacteraceae</taxon>
        <taxon>Aliiruegeria</taxon>
    </lineage>
</organism>
<keyword evidence="1 4" id="KW-0349">Heme</keyword>
<dbReference type="InterPro" id="IPR011042">
    <property type="entry name" value="6-blade_b-propeller_TolB-like"/>
</dbReference>
<dbReference type="AlphaFoldDB" id="A0A1G9FSF3"/>
<dbReference type="SUPFAM" id="SSF50952">
    <property type="entry name" value="Soluble quinoprotein glucose dehydrogenase"/>
    <property type="match status" value="1"/>
</dbReference>
<dbReference type="Gene3D" id="1.10.760.10">
    <property type="entry name" value="Cytochrome c-like domain"/>
    <property type="match status" value="1"/>
</dbReference>
<dbReference type="OrthoDB" id="9770043at2"/>
<gene>
    <name evidence="7" type="ORF">SAMN04488026_10593</name>
</gene>